<dbReference type="GO" id="GO:0003676">
    <property type="term" value="F:nucleic acid binding"/>
    <property type="evidence" value="ECO:0007669"/>
    <property type="project" value="InterPro"/>
</dbReference>
<dbReference type="OMA" id="DVVYSIH"/>
<evidence type="ECO:0000313" key="1">
    <source>
        <dbReference type="EMBL" id="KAJ6220961.1"/>
    </source>
</evidence>
<accession>A0A9Q0RPM0</accession>
<dbReference type="AlphaFoldDB" id="A0A9Q0RPM0"/>
<dbReference type="PANTHER" id="PTHR23290">
    <property type="entry name" value="RRNA N6-ADENOSINE-METHYLTRANSFERASE METTL5"/>
    <property type="match status" value="1"/>
</dbReference>
<dbReference type="GO" id="GO:0008988">
    <property type="term" value="F:rRNA (adenine-N6-)-methyltransferase activity"/>
    <property type="evidence" value="ECO:0007669"/>
    <property type="project" value="TreeGrafter"/>
</dbReference>
<dbReference type="InterPro" id="IPR029063">
    <property type="entry name" value="SAM-dependent_MTases_sf"/>
</dbReference>
<protein>
    <recommendedName>
        <fullName evidence="3">Methyltransferase small domain-containing protein</fullName>
    </recommendedName>
</protein>
<gene>
    <name evidence="1" type="ORF">RDWZM_006773</name>
</gene>
<dbReference type="PANTHER" id="PTHR23290:SF0">
    <property type="entry name" value="RRNA N6-ADENOSINE-METHYLTRANSFERASE METTL5"/>
    <property type="match status" value="1"/>
</dbReference>
<dbReference type="Pfam" id="PF06325">
    <property type="entry name" value="PrmA"/>
    <property type="match status" value="1"/>
</dbReference>
<organism evidence="1 2">
    <name type="scientific">Blomia tropicalis</name>
    <name type="common">Mite</name>
    <dbReference type="NCBI Taxonomy" id="40697"/>
    <lineage>
        <taxon>Eukaryota</taxon>
        <taxon>Metazoa</taxon>
        <taxon>Ecdysozoa</taxon>
        <taxon>Arthropoda</taxon>
        <taxon>Chelicerata</taxon>
        <taxon>Arachnida</taxon>
        <taxon>Acari</taxon>
        <taxon>Acariformes</taxon>
        <taxon>Sarcoptiformes</taxon>
        <taxon>Astigmata</taxon>
        <taxon>Glycyphagoidea</taxon>
        <taxon>Echimyopodidae</taxon>
        <taxon>Blomia</taxon>
    </lineage>
</organism>
<dbReference type="Gene3D" id="3.40.50.150">
    <property type="entry name" value="Vaccinia Virus protein VP39"/>
    <property type="match status" value="1"/>
</dbReference>
<name>A0A9Q0RPM0_BLOTA</name>
<sequence length="216" mass="24784">MKLKELEMFLQDIEGFRQPKIQYEQYNTGHHIGARMLFSMNSFDDIEHKSILDLGIGCGRLGIGCAFLGASYVLGIDIDSDALAQCAENCSTIRDDSEDESMLTNLDLIQGDICDDQFCSKLNQRFQVVVMNPPFGTKNNKGIDMLFLKRGIDVALESVYSLHKTSTREHILKKCADWRVKKVEILAQLRYDLPNSYVFHKKRSKDIEVDFYRIEK</sequence>
<reference evidence="1" key="1">
    <citation type="submission" date="2022-12" db="EMBL/GenBank/DDBJ databases">
        <title>Genome assemblies of Blomia tropicalis.</title>
        <authorList>
            <person name="Cui Y."/>
        </authorList>
    </citation>
    <scope>NUCLEOTIDE SEQUENCE</scope>
    <source>
        <tissue evidence="1">Adult mites</tissue>
    </source>
</reference>
<comment type="caution">
    <text evidence="1">The sequence shown here is derived from an EMBL/GenBank/DDBJ whole genome shotgun (WGS) entry which is preliminary data.</text>
</comment>
<evidence type="ECO:0000313" key="2">
    <source>
        <dbReference type="Proteomes" id="UP001142055"/>
    </source>
</evidence>
<dbReference type="EMBL" id="JAPWDV010000002">
    <property type="protein sequence ID" value="KAJ6220961.1"/>
    <property type="molecule type" value="Genomic_DNA"/>
</dbReference>
<evidence type="ECO:0008006" key="3">
    <source>
        <dbReference type="Google" id="ProtNLM"/>
    </source>
</evidence>
<dbReference type="CDD" id="cd02440">
    <property type="entry name" value="AdoMet_MTases"/>
    <property type="match status" value="1"/>
</dbReference>
<dbReference type="InterPro" id="IPR002052">
    <property type="entry name" value="DNA_methylase_N6_adenine_CS"/>
</dbReference>
<dbReference type="SUPFAM" id="SSF53335">
    <property type="entry name" value="S-adenosyl-L-methionine-dependent methyltransferases"/>
    <property type="match status" value="1"/>
</dbReference>
<proteinExistence type="predicted"/>
<dbReference type="OrthoDB" id="419617at2759"/>
<dbReference type="PROSITE" id="PS00092">
    <property type="entry name" value="N6_MTASE"/>
    <property type="match status" value="1"/>
</dbReference>
<dbReference type="Proteomes" id="UP001142055">
    <property type="component" value="Chromosome 2"/>
</dbReference>
<dbReference type="InterPro" id="IPR051720">
    <property type="entry name" value="rRNA_MeTrfase/Polyamine_Synth"/>
</dbReference>
<keyword evidence="2" id="KW-1185">Reference proteome</keyword>